<dbReference type="RefSeq" id="WP_264794408.1">
    <property type="nucleotide sequence ID" value="NZ_BRVS01000003.1"/>
</dbReference>
<evidence type="ECO:0000313" key="6">
    <source>
        <dbReference type="EMBL" id="GLB66236.1"/>
    </source>
</evidence>
<dbReference type="PROSITE" id="PS51318">
    <property type="entry name" value="TAT"/>
    <property type="match status" value="1"/>
</dbReference>
<name>A0ABQ5MQG5_9MICC</name>
<dbReference type="PANTHER" id="PTHR30024">
    <property type="entry name" value="ALIPHATIC SULFONATES-BINDING PROTEIN-RELATED"/>
    <property type="match status" value="1"/>
</dbReference>
<evidence type="ECO:0000256" key="2">
    <source>
        <dbReference type="ARBA" id="ARBA00010742"/>
    </source>
</evidence>
<protein>
    <recommendedName>
        <fullName evidence="5">SsuA/THI5-like domain-containing protein</fullName>
    </recommendedName>
</protein>
<dbReference type="Pfam" id="PF09084">
    <property type="entry name" value="NMT1"/>
    <property type="match status" value="1"/>
</dbReference>
<comment type="caution">
    <text evidence="6">The sequence shown here is derived from an EMBL/GenBank/DDBJ whole genome shotgun (WGS) entry which is preliminary data.</text>
</comment>
<keyword evidence="3 4" id="KW-0732">Signal</keyword>
<reference evidence="6 7" key="1">
    <citation type="journal article" date="2023" name="Int. J. Syst. Evol. Microbiol.">
        <title>Arthrobacter mangrovi sp. nov., an actinobacterium isolated from the rhizosphere of a mangrove.</title>
        <authorList>
            <person name="Hamada M."/>
            <person name="Saitou S."/>
            <person name="Enomoto N."/>
            <person name="Nanri K."/>
            <person name="Hidaka K."/>
            <person name="Miura T."/>
            <person name="Tamura T."/>
        </authorList>
    </citation>
    <scope>NUCLEOTIDE SEQUENCE [LARGE SCALE GENOMIC DNA]</scope>
    <source>
        <strain evidence="6 7">NBRC 112813</strain>
    </source>
</reference>
<organism evidence="6 7">
    <name type="scientific">Arthrobacter mangrovi</name>
    <dbReference type="NCBI Taxonomy" id="2966350"/>
    <lineage>
        <taxon>Bacteria</taxon>
        <taxon>Bacillati</taxon>
        <taxon>Actinomycetota</taxon>
        <taxon>Actinomycetes</taxon>
        <taxon>Micrococcales</taxon>
        <taxon>Micrococcaceae</taxon>
        <taxon>Arthrobacter</taxon>
    </lineage>
</organism>
<proteinExistence type="inferred from homology"/>
<keyword evidence="7" id="KW-1185">Reference proteome</keyword>
<evidence type="ECO:0000259" key="5">
    <source>
        <dbReference type="Pfam" id="PF09084"/>
    </source>
</evidence>
<dbReference type="PANTHER" id="PTHR30024:SF47">
    <property type="entry name" value="TAURINE-BINDING PERIPLASMIC PROTEIN"/>
    <property type="match status" value="1"/>
</dbReference>
<feature type="chain" id="PRO_5047522136" description="SsuA/THI5-like domain-containing protein" evidence="4">
    <location>
        <begin position="33"/>
        <end position="342"/>
    </location>
</feature>
<gene>
    <name evidence="6" type="ORF">AHIS1636_06750</name>
</gene>
<dbReference type="Proteomes" id="UP001209654">
    <property type="component" value="Unassembled WGS sequence"/>
</dbReference>
<comment type="subcellular location">
    <subcellularLocation>
        <location evidence="1">Periplasm</location>
    </subcellularLocation>
</comment>
<comment type="similarity">
    <text evidence="2">Belongs to the bacterial solute-binding protein SsuA/TauA family.</text>
</comment>
<sequence length="342" mass="35776">MLTQPPASKSLRRRAARTTAAAAAAAAALVLAGCGGGSPSSGDSAPAEGGEGAGNLEQVSVGLIPITDVAPVYLGIQEGYFEEEGIDLEVQLAQGGAAIVPAVMTGEYQFGYSNAVSLLVAQDKGLPVSVVSNGSSSTNEAGADVTEVAAMPDSGIKDAADLAGKTVAVNALNNFADVTIRNSMEKAGADPQSVDFVEMPYPNMPAALERGDVDAAWTTEPFRTQILDAGGTIVASPMTDLADNFDSAFYFASRQTLQENPELVDRFRRALAKSFEFAAANDDEVRTVIQDYAKITPELAGEVEMSKWHKDVNMDALEKLGTAARTYGVLEKEPDYQALIAD</sequence>
<evidence type="ECO:0000256" key="4">
    <source>
        <dbReference type="SAM" id="SignalP"/>
    </source>
</evidence>
<accession>A0ABQ5MQG5</accession>
<dbReference type="SUPFAM" id="SSF53850">
    <property type="entry name" value="Periplasmic binding protein-like II"/>
    <property type="match status" value="1"/>
</dbReference>
<dbReference type="Gene3D" id="3.40.190.10">
    <property type="entry name" value="Periplasmic binding protein-like II"/>
    <property type="match status" value="2"/>
</dbReference>
<dbReference type="EMBL" id="BRVS01000003">
    <property type="protein sequence ID" value="GLB66236.1"/>
    <property type="molecule type" value="Genomic_DNA"/>
</dbReference>
<evidence type="ECO:0000256" key="1">
    <source>
        <dbReference type="ARBA" id="ARBA00004418"/>
    </source>
</evidence>
<evidence type="ECO:0000256" key="3">
    <source>
        <dbReference type="ARBA" id="ARBA00022729"/>
    </source>
</evidence>
<dbReference type="InterPro" id="IPR006311">
    <property type="entry name" value="TAT_signal"/>
</dbReference>
<evidence type="ECO:0000313" key="7">
    <source>
        <dbReference type="Proteomes" id="UP001209654"/>
    </source>
</evidence>
<feature type="signal peptide" evidence="4">
    <location>
        <begin position="1"/>
        <end position="32"/>
    </location>
</feature>
<dbReference type="InterPro" id="IPR015168">
    <property type="entry name" value="SsuA/THI5"/>
</dbReference>
<feature type="domain" description="SsuA/THI5-like" evidence="5">
    <location>
        <begin position="67"/>
        <end position="284"/>
    </location>
</feature>